<organism evidence="3 4">
    <name type="scientific">Kipferlia bialata</name>
    <dbReference type="NCBI Taxonomy" id="797122"/>
    <lineage>
        <taxon>Eukaryota</taxon>
        <taxon>Metamonada</taxon>
        <taxon>Carpediemonas-like organisms</taxon>
        <taxon>Kipferlia</taxon>
    </lineage>
</organism>
<dbReference type="InterPro" id="IPR016024">
    <property type="entry name" value="ARM-type_fold"/>
</dbReference>
<feature type="compositionally biased region" description="Low complexity" evidence="2">
    <location>
        <begin position="1568"/>
        <end position="1577"/>
    </location>
</feature>
<name>A0A9K3CRT7_9EUKA</name>
<feature type="region of interest" description="Disordered" evidence="2">
    <location>
        <begin position="1568"/>
        <end position="1602"/>
    </location>
</feature>
<dbReference type="InterPro" id="IPR011989">
    <property type="entry name" value="ARM-like"/>
</dbReference>
<dbReference type="SUPFAM" id="SSF48371">
    <property type="entry name" value="ARM repeat"/>
    <property type="match status" value="1"/>
</dbReference>
<dbReference type="Proteomes" id="UP000265618">
    <property type="component" value="Unassembled WGS sequence"/>
</dbReference>
<accession>A0A9K3CRT7</accession>
<feature type="region of interest" description="Disordered" evidence="2">
    <location>
        <begin position="1306"/>
        <end position="1554"/>
    </location>
</feature>
<protein>
    <recommendedName>
        <fullName evidence="5">Armadillo-type fold</fullName>
    </recommendedName>
</protein>
<evidence type="ECO:0000313" key="4">
    <source>
        <dbReference type="Proteomes" id="UP000265618"/>
    </source>
</evidence>
<feature type="compositionally biased region" description="Polar residues" evidence="2">
    <location>
        <begin position="1085"/>
        <end position="1120"/>
    </location>
</feature>
<dbReference type="Gene3D" id="1.25.10.10">
    <property type="entry name" value="Leucine-rich Repeat Variant"/>
    <property type="match status" value="1"/>
</dbReference>
<evidence type="ECO:0000256" key="1">
    <source>
        <dbReference type="SAM" id="Coils"/>
    </source>
</evidence>
<keyword evidence="4" id="KW-1185">Reference proteome</keyword>
<feature type="region of interest" description="Disordered" evidence="2">
    <location>
        <begin position="987"/>
        <end position="1017"/>
    </location>
</feature>
<feature type="compositionally biased region" description="Basic and acidic residues" evidence="2">
    <location>
        <begin position="1363"/>
        <end position="1381"/>
    </location>
</feature>
<feature type="region of interest" description="Disordered" evidence="2">
    <location>
        <begin position="85"/>
        <end position="104"/>
    </location>
</feature>
<proteinExistence type="predicted"/>
<dbReference type="PRINTS" id="PR01217">
    <property type="entry name" value="PRICHEXTENSN"/>
</dbReference>
<evidence type="ECO:0000313" key="3">
    <source>
        <dbReference type="EMBL" id="GIQ81692.1"/>
    </source>
</evidence>
<comment type="caution">
    <text evidence="3">The sequence shown here is derived from an EMBL/GenBank/DDBJ whole genome shotgun (WGS) entry which is preliminary data.</text>
</comment>
<feature type="region of interest" description="Disordered" evidence="2">
    <location>
        <begin position="519"/>
        <end position="552"/>
    </location>
</feature>
<feature type="region of interest" description="Disordered" evidence="2">
    <location>
        <begin position="110"/>
        <end position="135"/>
    </location>
</feature>
<feature type="compositionally biased region" description="Basic and acidic residues" evidence="2">
    <location>
        <begin position="396"/>
        <end position="413"/>
    </location>
</feature>
<feature type="compositionally biased region" description="Acidic residues" evidence="2">
    <location>
        <begin position="1328"/>
        <end position="1352"/>
    </location>
</feature>
<feature type="compositionally biased region" description="Basic and acidic residues" evidence="2">
    <location>
        <begin position="519"/>
        <end position="550"/>
    </location>
</feature>
<feature type="compositionally biased region" description="Acidic residues" evidence="2">
    <location>
        <begin position="1382"/>
        <end position="1400"/>
    </location>
</feature>
<feature type="compositionally biased region" description="Low complexity" evidence="2">
    <location>
        <begin position="1401"/>
        <end position="1445"/>
    </location>
</feature>
<feature type="compositionally biased region" description="Low complexity" evidence="2">
    <location>
        <begin position="1132"/>
        <end position="1143"/>
    </location>
</feature>
<keyword evidence="1" id="KW-0175">Coiled coil</keyword>
<feature type="region of interest" description="Disordered" evidence="2">
    <location>
        <begin position="390"/>
        <end position="414"/>
    </location>
</feature>
<dbReference type="OrthoDB" id="198977at2759"/>
<evidence type="ECO:0008006" key="5">
    <source>
        <dbReference type="Google" id="ProtNLM"/>
    </source>
</evidence>
<feature type="compositionally biased region" description="Polar residues" evidence="2">
    <location>
        <begin position="987"/>
        <end position="998"/>
    </location>
</feature>
<gene>
    <name evidence="3" type="ORF">KIPB_002692</name>
</gene>
<sequence>MYPYQASLGPGVVGGYPSGGVRGYFGIGSDRGMGERARERPVYQGERPVYMGIGSERSLSLSASMGGGMSPYLPEGVSRSGMLPSPGGVVRDPYREGQRRGVSASLDRAGVDRPSVFHSASEGRDGQGSDAVSVPYPVDRDTERYVVDMSRGFPPSGTMYMERGVDMPRDYPPSDMYAEGERYAGRGTDPLSASVGRDGLVSRVLSYRSPSVDRGSVAPISDREMAIQQFLQRAQSFQRPGLRRNEGLSLLSLLLQKPEIRGVEGEREGESNELDHETASMAASQLASVLAFQGCFQRLLDIVKGEGHQGVVAVQCLGCVRLLVEGNIQCHSLMRDHFPSLCAVLTAGEWAMVNHSNSTRADTSTSAHRRYGTVTTATLDVLDTLLSPSASSHATSAREREGEREREVERRESQTQVLQSGVFDRLLSICTRFETPPHMRCPALHTLSLALSMCTPSQLALLRHPDIPLMRLVTMSLGRDQVLSSQCLSVLNALVNTCPVAARVLAASLHDPSAVPILREQERQERERAARAAAEGERQRERERGKEKGKGKGMFRSGFKILAQSFMLGAVTTDETGTAVSESARLSAEREREALSPTRRIYELIQPDAPIQEIGVLLLSPMLYVSQGSPGSREIARLLCRLALDGGDTACKILDKAVIRMPNGASTLIAALVDTAVTSMAQSSLQSSQSGQSSDNWPLAFLAACSTCLAISPALLSKLEEGVGSIAGDTGAERAFVQAIAAISRSRLASVQPMSAGLLGATSPEASTASLSSAFETLASLDLGSETCLSSVREALLTALAEARETEKERERQRESIVLEQPSPVMTAPHDTQESESGVLISVTSTAPSAVPSPPLPVSMPVPSGVTSAPLMPTTVPTTSAPLAPVVVPTAPPPPTVAVPLPPKPTVVPPPVAPKPHTATTAPTASGVPTVGMVAPPPSYAMFQPVVLDALKPVRGIQPPRVPYARTSAGQTPVSHAPMPHVFTPMQAGSTATPSKDSTVVAPPPPPPAATPSVPTVTPAPTVATTTPMVPMVPTSAVATPAPPVAVFQPMQPVQPTSTTVPTVPTVPTVSMSAPLTVFQPMQPGATSVSQTVPRPAPQTVSHTTPMSVYQPTPLSSAGTTGDVPPPPPPSATVAPPARSTTVPEEVPQSGVIIMTPSPPAAPTVAVVTPSPITPIKEEEAVVEVTSGASAESVTVEEDVTTIESEEHAETVDACEAAVSEEQVVAEVEAEGEMETASDSTAEAVSVAPFSALAGPAAMTTIETTEVEVEREGEGGKEEVEVAAAPTVESAFPALAGLAAMTGGVSTANEGETETDAGMAESTTTSDEPLDPQDVEEDELPNSDDFFDEIDTLAEGMEAGVEAQREREGMEVEGEGEKGEEPSEEVDTNPDPFAEEEVETVTETPAESSPEVVETAAEAETTPEATSEDVSPTVETPVVETEPTPALSDKEGERSPIEAESVVEEDPVATPKKVETSSVEAESTPAESKMVEGEQPSVDEESFSREGVSPLDMADASDGEGFFDDVPEEDMEDMDGEPEEKGAVETVVSDGVPEEGVEEGAYIAVADEAASSVDSAEGTTSPSDVESDLDNLSDPDTLSDRDTLRAELAAALTRETERQKLISELQERDIENRRKTEELRAELERERAERQRIEESQALYQEESLQLDCYIDALKGLMESAGIEAPGMDEMEF</sequence>
<feature type="compositionally biased region" description="Acidic residues" evidence="2">
    <location>
        <begin position="1515"/>
        <end position="1538"/>
    </location>
</feature>
<dbReference type="EMBL" id="BDIP01000468">
    <property type="protein sequence ID" value="GIQ81692.1"/>
    <property type="molecule type" value="Genomic_DNA"/>
</dbReference>
<evidence type="ECO:0000256" key="2">
    <source>
        <dbReference type="SAM" id="MobiDB-lite"/>
    </source>
</evidence>
<feature type="compositionally biased region" description="Basic and acidic residues" evidence="2">
    <location>
        <begin position="1448"/>
        <end position="1457"/>
    </location>
</feature>
<reference evidence="3 4" key="1">
    <citation type="journal article" date="2018" name="PLoS ONE">
        <title>The draft genome of Kipferlia bialata reveals reductive genome evolution in fornicate parasites.</title>
        <authorList>
            <person name="Tanifuji G."/>
            <person name="Takabayashi S."/>
            <person name="Kume K."/>
            <person name="Takagi M."/>
            <person name="Nakayama T."/>
            <person name="Kamikawa R."/>
            <person name="Inagaki Y."/>
            <person name="Hashimoto T."/>
        </authorList>
    </citation>
    <scope>NUCLEOTIDE SEQUENCE [LARGE SCALE GENOMIC DNA]</scope>
    <source>
        <strain evidence="3">NY0173</strain>
    </source>
</reference>
<feature type="region of interest" description="Disordered" evidence="2">
    <location>
        <begin position="1085"/>
        <end position="1143"/>
    </location>
</feature>
<feature type="coiled-coil region" evidence="1">
    <location>
        <begin position="1626"/>
        <end position="1663"/>
    </location>
</feature>